<dbReference type="OrthoDB" id="3265112at2759"/>
<evidence type="ECO:0000259" key="2">
    <source>
        <dbReference type="Pfam" id="PF18802"/>
    </source>
</evidence>
<dbReference type="PANTHER" id="PTHR33096:SF1">
    <property type="entry name" value="CXC1-LIKE CYSTEINE CLUSTER ASSOCIATED WITH KDZ TRANSPOSASES DOMAIN-CONTAINING PROTEIN"/>
    <property type="match status" value="1"/>
</dbReference>
<dbReference type="Proteomes" id="UP000016930">
    <property type="component" value="Unassembled WGS sequence"/>
</dbReference>
<evidence type="ECO:0000256" key="1">
    <source>
        <dbReference type="SAM" id="MobiDB-lite"/>
    </source>
</evidence>
<name>M2RB86_CERS8</name>
<evidence type="ECO:0000313" key="4">
    <source>
        <dbReference type="Proteomes" id="UP000016930"/>
    </source>
</evidence>
<feature type="region of interest" description="Disordered" evidence="1">
    <location>
        <begin position="56"/>
        <end position="116"/>
    </location>
</feature>
<keyword evidence="4" id="KW-1185">Reference proteome</keyword>
<dbReference type="Pfam" id="PF18802">
    <property type="entry name" value="CxC1"/>
    <property type="match status" value="1"/>
</dbReference>
<dbReference type="InterPro" id="IPR040521">
    <property type="entry name" value="KDZ"/>
</dbReference>
<proteinExistence type="predicted"/>
<protein>
    <recommendedName>
        <fullName evidence="2">CxC1-like cysteine cluster associated with KDZ transposases domain-containing protein</fullName>
    </recommendedName>
</protein>
<feature type="domain" description="CxC1-like cysteine cluster associated with KDZ transposases" evidence="2">
    <location>
        <begin position="168"/>
        <end position="248"/>
    </location>
</feature>
<feature type="compositionally biased region" description="Low complexity" evidence="1">
    <location>
        <begin position="90"/>
        <end position="107"/>
    </location>
</feature>
<dbReference type="Pfam" id="PF18758">
    <property type="entry name" value="KDZ"/>
    <property type="match status" value="1"/>
</dbReference>
<reference evidence="3 4" key="1">
    <citation type="journal article" date="2012" name="Proc. Natl. Acad. Sci. U.S.A.">
        <title>Comparative genomics of Ceriporiopsis subvermispora and Phanerochaete chrysosporium provide insight into selective ligninolysis.</title>
        <authorList>
            <person name="Fernandez-Fueyo E."/>
            <person name="Ruiz-Duenas F.J."/>
            <person name="Ferreira P."/>
            <person name="Floudas D."/>
            <person name="Hibbett D.S."/>
            <person name="Canessa P."/>
            <person name="Larrondo L.F."/>
            <person name="James T.Y."/>
            <person name="Seelenfreund D."/>
            <person name="Lobos S."/>
            <person name="Polanco R."/>
            <person name="Tello M."/>
            <person name="Honda Y."/>
            <person name="Watanabe T."/>
            <person name="Watanabe T."/>
            <person name="Ryu J.S."/>
            <person name="Kubicek C.P."/>
            <person name="Schmoll M."/>
            <person name="Gaskell J."/>
            <person name="Hammel K.E."/>
            <person name="St John F.J."/>
            <person name="Vanden Wymelenberg A."/>
            <person name="Sabat G."/>
            <person name="Splinter BonDurant S."/>
            <person name="Syed K."/>
            <person name="Yadav J.S."/>
            <person name="Doddapaneni H."/>
            <person name="Subramanian V."/>
            <person name="Lavin J.L."/>
            <person name="Oguiza J.A."/>
            <person name="Perez G."/>
            <person name="Pisabarro A.G."/>
            <person name="Ramirez L."/>
            <person name="Santoyo F."/>
            <person name="Master E."/>
            <person name="Coutinho P.M."/>
            <person name="Henrissat B."/>
            <person name="Lombard V."/>
            <person name="Magnuson J.K."/>
            <person name="Kuees U."/>
            <person name="Hori C."/>
            <person name="Igarashi K."/>
            <person name="Samejima M."/>
            <person name="Held B.W."/>
            <person name="Barry K.W."/>
            <person name="LaButti K.M."/>
            <person name="Lapidus A."/>
            <person name="Lindquist E.A."/>
            <person name="Lucas S.M."/>
            <person name="Riley R."/>
            <person name="Salamov A.A."/>
            <person name="Hoffmeister D."/>
            <person name="Schwenk D."/>
            <person name="Hadar Y."/>
            <person name="Yarden O."/>
            <person name="de Vries R.P."/>
            <person name="Wiebenga A."/>
            <person name="Stenlid J."/>
            <person name="Eastwood D."/>
            <person name="Grigoriev I.V."/>
            <person name="Berka R.M."/>
            <person name="Blanchette R.A."/>
            <person name="Kersten P."/>
            <person name="Martinez A.T."/>
            <person name="Vicuna R."/>
            <person name="Cullen D."/>
        </authorList>
    </citation>
    <scope>NUCLEOTIDE SEQUENCE [LARGE SCALE GENOMIC DNA]</scope>
    <source>
        <strain evidence="3 4">B</strain>
    </source>
</reference>
<dbReference type="HOGENOM" id="CLU_004552_0_1_1"/>
<feature type="compositionally biased region" description="Low complexity" evidence="1">
    <location>
        <begin position="310"/>
        <end position="320"/>
    </location>
</feature>
<dbReference type="InterPro" id="IPR041320">
    <property type="entry name" value="CxC1"/>
</dbReference>
<dbReference type="EMBL" id="KB445800">
    <property type="protein sequence ID" value="EMD35682.1"/>
    <property type="molecule type" value="Genomic_DNA"/>
</dbReference>
<feature type="region of interest" description="Disordered" evidence="1">
    <location>
        <begin position="301"/>
        <end position="320"/>
    </location>
</feature>
<gene>
    <name evidence="3" type="ORF">CERSUDRAFT_85646</name>
</gene>
<dbReference type="AlphaFoldDB" id="M2RB86"/>
<dbReference type="PANTHER" id="PTHR33096">
    <property type="entry name" value="CXC2 DOMAIN-CONTAINING PROTEIN"/>
    <property type="match status" value="1"/>
</dbReference>
<evidence type="ECO:0000313" key="3">
    <source>
        <dbReference type="EMBL" id="EMD35682.1"/>
    </source>
</evidence>
<sequence length="1086" mass="121881">MTRSSRDLQPFLRGLGRHFVSPTKRARGHIANQMPVQFLGRDLQLQALRRRLQGLIDSPGAGSSSPALDPFAEPSSDAFQDTSCPPSSDPPSGVDASDAPSTSAATTPKKKRYRQPAPLTAQRLYGRWTGLLPLLATPLLEYLQRSAGRPVASTFTPMHMCLTGMCMVVHQDMNLLFWDHYDTISVPFCECNPLPNVLVASGMFPTSPTLPRTAVSIDLLDLYLSLFERSGDAVTALARAIRQFYTKRGWRILDHKGEPLTDPFRKPLGHAVQWYDSLRVLVERDIDRAIDKARRIVTDHLKPPVHRASSSDPTSDDTSIISPVATCAPPVASSSEIPFTKKHRRRSRKVANAATLEVSLSELISPFVPEQPPEPRTTCDPVLQRRCPACFGGETFGQSFADGADIAVAVDGNFSHRHMRKAGDKPAFYDPEYFLPKVFVDAVGTWIGQQRQKPPKPDYVPKVPDAAVDSCQHGHEAANEEKAKTDPERFDDTGVMALVCSHDIPILMANIDTPGEQQKYAISLILWLFLLLPDNATVAGLYDIGCTTDRSINLYDLLPAHIVSRLVWAVSVMHAYGHEWVCQLVYNPRLAPGLGLRDGEGVERLWSCLRVLIPVTRTSARSRRIWILDRQVRAIGDEMRDHLGAWITRKLKDGVWAQYTEAKKIVVDSQISVAELRHQWAMQQEAQLSIRAHAPSRLKKGVEAVLALQAEIEHVDEAIADVMKKFKENLAMPDSVTILQALQFLSADLSQRAESLYGSLNVSDVFPELKDVHADFVRTLVLARDIKLNVRKRVTAQLLEFDRIDQAAGGKDNPLGTKLHQYTRRSIARRQPAIRSTIQKFNRYVQKLQDLAVTHSIADTIPIPRPLSTDVNELRNDPDFYEDVWVYPASGNDKPRWLHEQGTRLAIRALLKMERCVEEESRLHRELDHMCWWLGREIAITQLALQMVDNSLYRPIIQHRLDNLTLLQRMWANPLDKTSRLLSQVTWAQSIVEDILQTSDGLLYQPIQDAAPVVATFTQLGDDEDDDDNVQDDFANRGLDLLEVIDFLEVLEHEDESASEDSQSEGEEIGAFPLVLALRCIDCDDR</sequence>
<organism evidence="3 4">
    <name type="scientific">Ceriporiopsis subvermispora (strain B)</name>
    <name type="common">White-rot fungus</name>
    <name type="synonym">Gelatoporia subvermispora</name>
    <dbReference type="NCBI Taxonomy" id="914234"/>
    <lineage>
        <taxon>Eukaryota</taxon>
        <taxon>Fungi</taxon>
        <taxon>Dikarya</taxon>
        <taxon>Basidiomycota</taxon>
        <taxon>Agaricomycotina</taxon>
        <taxon>Agaricomycetes</taxon>
        <taxon>Polyporales</taxon>
        <taxon>Gelatoporiaceae</taxon>
        <taxon>Gelatoporia</taxon>
    </lineage>
</organism>
<dbReference type="STRING" id="914234.M2RB86"/>
<accession>M2RB86</accession>